<dbReference type="PANTHER" id="PTHR46796">
    <property type="entry name" value="HTH-TYPE TRANSCRIPTIONAL ACTIVATOR RHAS-RELATED"/>
    <property type="match status" value="1"/>
</dbReference>
<dbReference type="SMART" id="SM00342">
    <property type="entry name" value="HTH_ARAC"/>
    <property type="match status" value="1"/>
</dbReference>
<dbReference type="PROSITE" id="PS01124">
    <property type="entry name" value="HTH_ARAC_FAMILY_2"/>
    <property type="match status" value="1"/>
</dbReference>
<dbReference type="PANTHER" id="PTHR46796:SF14">
    <property type="entry name" value="TRANSCRIPTIONAL REGULATORY PROTEIN"/>
    <property type="match status" value="1"/>
</dbReference>
<evidence type="ECO:0000256" key="1">
    <source>
        <dbReference type="ARBA" id="ARBA00023015"/>
    </source>
</evidence>
<sequence length="310" mass="34883">MKAVADMNDRRNPQPYTNVPGSPLPSIADSMYTPPTSEKRGRTAVIPLLPHARTTNASVDYVHLPRLVVTVHLNPVRVQQRWLLDVSSDPKIDTAENLSFDADDALSPEVAHACDSVQFHLPRTTLNDFTDANGLPRLSIECHGDLTDSPVFVQLTSLIIPCIEAPSLFSSTFMNHFVMLFCSHLVHLWSSRPRDEKVHRGGLSTWQRRRAMELLSKGTYDDVKLAVIAKECRLSVSHFARSFKKSFGLPVHRWVIAQRVDHAKQLLLNSNESLIEIAFQAGFCDQASFNRTFAKLTGTSPGRWRRDFKV</sequence>
<feature type="domain" description="HTH araC/xylS-type" evidence="5">
    <location>
        <begin position="209"/>
        <end position="307"/>
    </location>
</feature>
<reference evidence="6 7" key="1">
    <citation type="journal article" date="2018" name="Front. Microbiol.">
        <title>Hydrolytic Capabilities as a Key to Environmental Success: Chitinolytic and Cellulolytic Acidobacteria From Acidic Sub-arctic Soils and Boreal Peatlands.</title>
        <authorList>
            <person name="Belova S.E."/>
            <person name="Ravin N.V."/>
            <person name="Pankratov T.A."/>
            <person name="Rakitin A.L."/>
            <person name="Ivanova A.A."/>
            <person name="Beletsky A.V."/>
            <person name="Mardanov A.V."/>
            <person name="Sinninghe Damste J.S."/>
            <person name="Dedysh S.N."/>
        </authorList>
    </citation>
    <scope>NUCLEOTIDE SEQUENCE [LARGE SCALE GENOMIC DNA]</scope>
    <source>
        <strain evidence="6 7">SBC82</strain>
    </source>
</reference>
<dbReference type="Pfam" id="PF12833">
    <property type="entry name" value="HTH_18"/>
    <property type="match status" value="1"/>
</dbReference>
<dbReference type="SUPFAM" id="SSF46689">
    <property type="entry name" value="Homeodomain-like"/>
    <property type="match status" value="2"/>
</dbReference>
<dbReference type="InterPro" id="IPR009057">
    <property type="entry name" value="Homeodomain-like_sf"/>
</dbReference>
<evidence type="ECO:0000256" key="2">
    <source>
        <dbReference type="ARBA" id="ARBA00023125"/>
    </source>
</evidence>
<name>A0A2Z5FT96_9BACT</name>
<evidence type="ECO:0000259" key="5">
    <source>
        <dbReference type="PROSITE" id="PS01124"/>
    </source>
</evidence>
<evidence type="ECO:0000256" key="3">
    <source>
        <dbReference type="ARBA" id="ARBA00023163"/>
    </source>
</evidence>
<dbReference type="Gene3D" id="1.10.10.60">
    <property type="entry name" value="Homeodomain-like"/>
    <property type="match status" value="2"/>
</dbReference>
<dbReference type="InterPro" id="IPR050204">
    <property type="entry name" value="AraC_XylS_family_regulators"/>
</dbReference>
<feature type="region of interest" description="Disordered" evidence="4">
    <location>
        <begin position="1"/>
        <end position="39"/>
    </location>
</feature>
<evidence type="ECO:0000313" key="7">
    <source>
        <dbReference type="Proteomes" id="UP000253606"/>
    </source>
</evidence>
<keyword evidence="7" id="KW-1185">Reference proteome</keyword>
<organism evidence="6 7">
    <name type="scientific">Acidisarcina polymorpha</name>
    <dbReference type="NCBI Taxonomy" id="2211140"/>
    <lineage>
        <taxon>Bacteria</taxon>
        <taxon>Pseudomonadati</taxon>
        <taxon>Acidobacteriota</taxon>
        <taxon>Terriglobia</taxon>
        <taxon>Terriglobales</taxon>
        <taxon>Acidobacteriaceae</taxon>
        <taxon>Acidisarcina</taxon>
    </lineage>
</organism>
<dbReference type="Proteomes" id="UP000253606">
    <property type="component" value="Chromosome"/>
</dbReference>
<dbReference type="EMBL" id="CP030840">
    <property type="protein sequence ID" value="AXC09655.1"/>
    <property type="molecule type" value="Genomic_DNA"/>
</dbReference>
<accession>A0A2Z5FT96</accession>
<dbReference type="AlphaFoldDB" id="A0A2Z5FT96"/>
<keyword evidence="2" id="KW-0238">DNA-binding</keyword>
<dbReference type="GO" id="GO:0043565">
    <property type="term" value="F:sequence-specific DNA binding"/>
    <property type="evidence" value="ECO:0007669"/>
    <property type="project" value="InterPro"/>
</dbReference>
<dbReference type="KEGG" id="abas:ACPOL_0270"/>
<keyword evidence="1" id="KW-0805">Transcription regulation</keyword>
<dbReference type="PROSITE" id="PS00041">
    <property type="entry name" value="HTH_ARAC_FAMILY_1"/>
    <property type="match status" value="1"/>
</dbReference>
<dbReference type="InterPro" id="IPR018062">
    <property type="entry name" value="HTH_AraC-typ_CS"/>
</dbReference>
<gene>
    <name evidence="6" type="ORF">ACPOL_0270</name>
</gene>
<evidence type="ECO:0000313" key="6">
    <source>
        <dbReference type="EMBL" id="AXC09655.1"/>
    </source>
</evidence>
<dbReference type="GO" id="GO:0003700">
    <property type="term" value="F:DNA-binding transcription factor activity"/>
    <property type="evidence" value="ECO:0007669"/>
    <property type="project" value="InterPro"/>
</dbReference>
<keyword evidence="3" id="KW-0804">Transcription</keyword>
<evidence type="ECO:0000256" key="4">
    <source>
        <dbReference type="SAM" id="MobiDB-lite"/>
    </source>
</evidence>
<protein>
    <submittedName>
        <fullName evidence="6">Transcriptional regulator, AraC family</fullName>
    </submittedName>
</protein>
<proteinExistence type="predicted"/>
<dbReference type="InterPro" id="IPR018060">
    <property type="entry name" value="HTH_AraC"/>
</dbReference>